<evidence type="ECO:0000256" key="12">
    <source>
        <dbReference type="ARBA" id="ARBA00034617"/>
    </source>
</evidence>
<evidence type="ECO:0000256" key="8">
    <source>
        <dbReference type="ARBA" id="ARBA00023125"/>
    </source>
</evidence>
<dbReference type="GO" id="GO:0005524">
    <property type="term" value="F:ATP binding"/>
    <property type="evidence" value="ECO:0007669"/>
    <property type="project" value="UniProtKB-KW"/>
</dbReference>
<evidence type="ECO:0000256" key="9">
    <source>
        <dbReference type="ARBA" id="ARBA00023172"/>
    </source>
</evidence>
<dbReference type="InterPro" id="IPR047112">
    <property type="entry name" value="RecG/Mfd"/>
</dbReference>
<dbReference type="InterPro" id="IPR004609">
    <property type="entry name" value="ATP-dep_DNA_helicase_RecG"/>
</dbReference>
<dbReference type="GO" id="GO:0043138">
    <property type="term" value="F:3'-5' DNA helicase activity"/>
    <property type="evidence" value="ECO:0007669"/>
    <property type="project" value="UniProtKB-EC"/>
</dbReference>
<feature type="domain" description="Helicase C-terminal" evidence="17">
    <location>
        <begin position="461"/>
        <end position="621"/>
    </location>
</feature>
<proteinExistence type="inferred from homology"/>
<evidence type="ECO:0000256" key="6">
    <source>
        <dbReference type="ARBA" id="ARBA00022806"/>
    </source>
</evidence>
<dbReference type="SMART" id="SM00487">
    <property type="entry name" value="DEXDc"/>
    <property type="match status" value="1"/>
</dbReference>
<comment type="catalytic activity">
    <reaction evidence="12 15">
        <text>Couples ATP hydrolysis with the unwinding of duplex DNA by translocating in the 3'-5' direction.</text>
        <dbReference type="EC" id="5.6.2.4"/>
    </reaction>
</comment>
<gene>
    <name evidence="18" type="ORF">DBW96_00745</name>
</gene>
<keyword evidence="6 15" id="KW-0347">Helicase</keyword>
<keyword evidence="5 15" id="KW-0378">Hydrolase</keyword>
<organism evidence="18 19">
    <name type="scientific">SAR86 cluster bacterium</name>
    <dbReference type="NCBI Taxonomy" id="2030880"/>
    <lineage>
        <taxon>Bacteria</taxon>
        <taxon>Pseudomonadati</taxon>
        <taxon>Pseudomonadota</taxon>
        <taxon>Gammaproteobacteria</taxon>
        <taxon>SAR86 cluster</taxon>
    </lineage>
</organism>
<comment type="caution">
    <text evidence="18">The sequence shown here is derived from an EMBL/GenBank/DDBJ whole genome shotgun (WGS) entry which is preliminary data.</text>
</comment>
<dbReference type="InterPro" id="IPR033454">
    <property type="entry name" value="RecG_wedge"/>
</dbReference>
<dbReference type="PROSITE" id="PS51192">
    <property type="entry name" value="HELICASE_ATP_BIND_1"/>
    <property type="match status" value="1"/>
</dbReference>
<dbReference type="CDD" id="cd04488">
    <property type="entry name" value="RecG_wedge_OBF"/>
    <property type="match status" value="1"/>
</dbReference>
<dbReference type="InterPro" id="IPR027417">
    <property type="entry name" value="P-loop_NTPase"/>
</dbReference>
<dbReference type="PROSITE" id="PS51194">
    <property type="entry name" value="HELICASE_CTER"/>
    <property type="match status" value="1"/>
</dbReference>
<dbReference type="EMBL" id="QOPE01000003">
    <property type="protein sequence ID" value="RCL42556.1"/>
    <property type="molecule type" value="Genomic_DNA"/>
</dbReference>
<dbReference type="PANTHER" id="PTHR47964:SF1">
    <property type="entry name" value="ATP-DEPENDENT DNA HELICASE HOMOLOG RECG, CHLOROPLASTIC"/>
    <property type="match status" value="1"/>
</dbReference>
<evidence type="ECO:0000256" key="7">
    <source>
        <dbReference type="ARBA" id="ARBA00022840"/>
    </source>
</evidence>
<dbReference type="NCBIfam" id="NF008168">
    <property type="entry name" value="PRK10917.2-2"/>
    <property type="match status" value="1"/>
</dbReference>
<evidence type="ECO:0000256" key="3">
    <source>
        <dbReference type="ARBA" id="ARBA00022741"/>
    </source>
</evidence>
<dbReference type="NCBIfam" id="NF008163">
    <property type="entry name" value="PRK10917.1-1"/>
    <property type="match status" value="1"/>
</dbReference>
<dbReference type="InterPro" id="IPR001650">
    <property type="entry name" value="Helicase_C-like"/>
</dbReference>
<keyword evidence="9 15" id="KW-0233">DNA recombination</keyword>
<evidence type="ECO:0000256" key="14">
    <source>
        <dbReference type="ARBA" id="ARBA00048988"/>
    </source>
</evidence>
<accession>A0A368C0T7</accession>
<dbReference type="InterPro" id="IPR014001">
    <property type="entry name" value="Helicase_ATP-bd"/>
</dbReference>
<dbReference type="GO" id="GO:0016887">
    <property type="term" value="F:ATP hydrolysis activity"/>
    <property type="evidence" value="ECO:0007669"/>
    <property type="project" value="RHEA"/>
</dbReference>
<dbReference type="Pfam" id="PF00270">
    <property type="entry name" value="DEAD"/>
    <property type="match status" value="1"/>
</dbReference>
<dbReference type="GO" id="GO:0006281">
    <property type="term" value="P:DNA repair"/>
    <property type="evidence" value="ECO:0007669"/>
    <property type="project" value="UniProtKB-UniRule"/>
</dbReference>
<keyword evidence="4 15" id="KW-0227">DNA damage</keyword>
<keyword evidence="7 15" id="KW-0067">ATP-binding</keyword>
<dbReference type="InterPro" id="IPR011545">
    <property type="entry name" value="DEAD/DEAH_box_helicase_dom"/>
</dbReference>
<dbReference type="Pfam" id="PF19833">
    <property type="entry name" value="RecG_dom3_C"/>
    <property type="match status" value="1"/>
</dbReference>
<dbReference type="NCBIfam" id="NF008165">
    <property type="entry name" value="PRK10917.1-3"/>
    <property type="match status" value="1"/>
</dbReference>
<dbReference type="CDD" id="cd17992">
    <property type="entry name" value="DEXHc_RecG"/>
    <property type="match status" value="1"/>
</dbReference>
<keyword evidence="10 15" id="KW-0234">DNA repair</keyword>
<comment type="similarity">
    <text evidence="1 15">Belongs to the helicase family. RecG subfamily.</text>
</comment>
<dbReference type="EC" id="5.6.2.4" evidence="13 15"/>
<dbReference type="SUPFAM" id="SSF50249">
    <property type="entry name" value="Nucleic acid-binding proteins"/>
    <property type="match status" value="1"/>
</dbReference>
<dbReference type="Pfam" id="PF00271">
    <property type="entry name" value="Helicase_C"/>
    <property type="match status" value="1"/>
</dbReference>
<dbReference type="InterPro" id="IPR045562">
    <property type="entry name" value="RecG_dom3_C"/>
</dbReference>
<dbReference type="SUPFAM" id="SSF52540">
    <property type="entry name" value="P-loop containing nucleoside triphosphate hydrolases"/>
    <property type="match status" value="2"/>
</dbReference>
<evidence type="ECO:0000256" key="1">
    <source>
        <dbReference type="ARBA" id="ARBA00007504"/>
    </source>
</evidence>
<dbReference type="GO" id="GO:0003677">
    <property type="term" value="F:DNA binding"/>
    <property type="evidence" value="ECO:0007669"/>
    <property type="project" value="UniProtKB-KW"/>
</dbReference>
<keyword evidence="8" id="KW-0238">DNA-binding</keyword>
<evidence type="ECO:0000259" key="17">
    <source>
        <dbReference type="PROSITE" id="PS51194"/>
    </source>
</evidence>
<evidence type="ECO:0000313" key="18">
    <source>
        <dbReference type="EMBL" id="RCL42556.1"/>
    </source>
</evidence>
<dbReference type="Proteomes" id="UP000253307">
    <property type="component" value="Unassembled WGS sequence"/>
</dbReference>
<evidence type="ECO:0000256" key="11">
    <source>
        <dbReference type="ARBA" id="ARBA00023235"/>
    </source>
</evidence>
<evidence type="ECO:0000256" key="2">
    <source>
        <dbReference type="ARBA" id="ARBA00017846"/>
    </source>
</evidence>
<evidence type="ECO:0000256" key="10">
    <source>
        <dbReference type="ARBA" id="ARBA00023204"/>
    </source>
</evidence>
<evidence type="ECO:0000256" key="13">
    <source>
        <dbReference type="ARBA" id="ARBA00034808"/>
    </source>
</evidence>
<comment type="function">
    <text evidence="15">Plays a critical role in recombination and DNA repair. Helps process Holliday junction intermediates to mature products by catalyzing branch migration. Has replication fork regression activity, unwinds stalled or blocked replication forks to make a HJ that can be resolved. Has a DNA unwinding activity characteristic of a DNA helicase with 3'-5' polarity.</text>
</comment>
<dbReference type="SMART" id="SM00490">
    <property type="entry name" value="HELICc"/>
    <property type="match status" value="1"/>
</dbReference>
<evidence type="ECO:0000256" key="4">
    <source>
        <dbReference type="ARBA" id="ARBA00022763"/>
    </source>
</evidence>
<sequence>MANSELQKLNGVGAATISQLNSLGLFTIQDLCFHLPNTYQNKTKVTPISNLDVGEEALIEGEVVSVQAIYRPRKMLVAKISDGYSYLNLRLFYFHPNQTRQFQKGFSIRCYGKTSLSKYGLEMIHPDYEINQKLSPLQKTLNPTYRICKGISQNKIKKFIQEAIKVYDFEDEAINLKHYGDDNALSIKDALEIIHNPSADIPIDDLIPGGTHPARVKLLKEELIAFQTGMVSLRSKMKTSKAEPCIERGSWCKDFLSMFPYELTTAQSRVESEINKDLIKSEPMMRLVQGDVGSGKTAVAVLAATKALDSNFQAAFMAPTTLLAQQHFENIKKFFPNHIDEIELLTSGLTKSVRKKILEKIKAGKIKFIVGTHAIFQADVEYCNLALAIIDEQHRFGVNQRLALIKKTENQNIHPHQLTLTATPIPRTLSMSIYANMDVSVIDEMPPGRQPIITSMLSMQSKENLISRTREAITKNSLIYWICPLVEESETLDLSSVTQTHETLCDEFGEDKVGLVHGKLSKDSKNEEIDKFRDGKTKILVSTTVIEVGVDVPDADIMIIENAERFGLAQLHQLRGRVGRGSKQSYCILLHKDKLNEVSSERLDVLCQTQDGFKIAEKDLEIRGPGEIMGAQQTGIVPFKYANLIRDSRYLEETKLIAEKIFNEDRQLANKLIKRWVSGSMAYADA</sequence>
<keyword evidence="11" id="KW-0413">Isomerase</keyword>
<protein>
    <recommendedName>
        <fullName evidence="2 15">ATP-dependent DNA helicase RecG</fullName>
        <ecNumber evidence="13 15">5.6.2.4</ecNumber>
    </recommendedName>
</protein>
<dbReference type="InterPro" id="IPR012340">
    <property type="entry name" value="NA-bd_OB-fold"/>
</dbReference>
<comment type="catalytic activity">
    <reaction evidence="14 15">
        <text>ATP + H2O = ADP + phosphate + H(+)</text>
        <dbReference type="Rhea" id="RHEA:13065"/>
        <dbReference type="ChEBI" id="CHEBI:15377"/>
        <dbReference type="ChEBI" id="CHEBI:15378"/>
        <dbReference type="ChEBI" id="CHEBI:30616"/>
        <dbReference type="ChEBI" id="CHEBI:43474"/>
        <dbReference type="ChEBI" id="CHEBI:456216"/>
        <dbReference type="EC" id="5.6.2.4"/>
    </reaction>
</comment>
<dbReference type="NCBIfam" id="TIGR00643">
    <property type="entry name" value="recG"/>
    <property type="match status" value="1"/>
</dbReference>
<name>A0A368C0T7_9GAMM</name>
<dbReference type="AlphaFoldDB" id="A0A368C0T7"/>
<reference evidence="18 19" key="1">
    <citation type="journal article" date="2018" name="Microbiome">
        <title>Fine metagenomic profile of the Mediterranean stratified and mixed water columns revealed by assembly and recruitment.</title>
        <authorList>
            <person name="Haro-Moreno J.M."/>
            <person name="Lopez-Perez M."/>
            <person name="De La Torre J.R."/>
            <person name="Picazo A."/>
            <person name="Camacho A."/>
            <person name="Rodriguez-Valera F."/>
        </authorList>
    </citation>
    <scope>NUCLEOTIDE SEQUENCE [LARGE SCALE GENOMIC DNA]</scope>
    <source>
        <strain evidence="18">MED-G82</strain>
    </source>
</reference>
<feature type="domain" description="Helicase ATP-binding" evidence="16">
    <location>
        <begin position="277"/>
        <end position="442"/>
    </location>
</feature>
<evidence type="ECO:0000259" key="16">
    <source>
        <dbReference type="PROSITE" id="PS51192"/>
    </source>
</evidence>
<evidence type="ECO:0000313" key="19">
    <source>
        <dbReference type="Proteomes" id="UP000253307"/>
    </source>
</evidence>
<dbReference type="Gene3D" id="3.40.50.300">
    <property type="entry name" value="P-loop containing nucleotide triphosphate hydrolases"/>
    <property type="match status" value="2"/>
</dbReference>
<evidence type="ECO:0000256" key="15">
    <source>
        <dbReference type="RuleBase" id="RU363016"/>
    </source>
</evidence>
<evidence type="ECO:0000256" key="5">
    <source>
        <dbReference type="ARBA" id="ARBA00022801"/>
    </source>
</evidence>
<dbReference type="GO" id="GO:0006310">
    <property type="term" value="P:DNA recombination"/>
    <property type="evidence" value="ECO:0007669"/>
    <property type="project" value="UniProtKB-UniRule"/>
</dbReference>
<dbReference type="PANTHER" id="PTHR47964">
    <property type="entry name" value="ATP-DEPENDENT DNA HELICASE HOMOLOG RECG, CHLOROPLASTIC"/>
    <property type="match status" value="1"/>
</dbReference>
<dbReference type="Pfam" id="PF17191">
    <property type="entry name" value="RecG_wedge"/>
    <property type="match status" value="1"/>
</dbReference>
<dbReference type="Gene3D" id="2.40.50.140">
    <property type="entry name" value="Nucleic acid-binding proteins"/>
    <property type="match status" value="1"/>
</dbReference>
<keyword evidence="3 15" id="KW-0547">Nucleotide-binding</keyword>